<organism evidence="1 2">
    <name type="scientific">Cardiosporidium cionae</name>
    <dbReference type="NCBI Taxonomy" id="476202"/>
    <lineage>
        <taxon>Eukaryota</taxon>
        <taxon>Sar</taxon>
        <taxon>Alveolata</taxon>
        <taxon>Apicomplexa</taxon>
        <taxon>Aconoidasida</taxon>
        <taxon>Nephromycida</taxon>
        <taxon>Cardiosporidium</taxon>
    </lineage>
</organism>
<accession>A0ABQ7J3T8</accession>
<protein>
    <submittedName>
        <fullName evidence="1">AAA family protein</fullName>
    </submittedName>
</protein>
<reference evidence="1 2" key="1">
    <citation type="journal article" date="2020" name="bioRxiv">
        <title>Metabolic contributions of an alphaproteobacterial endosymbiont in the apicomplexan Cardiosporidium cionae.</title>
        <authorList>
            <person name="Hunter E.S."/>
            <person name="Paight C.J."/>
            <person name="Lane C.E."/>
        </authorList>
    </citation>
    <scope>NUCLEOTIDE SEQUENCE [LARGE SCALE GENOMIC DNA]</scope>
    <source>
        <strain evidence="1">ESH_2018</strain>
    </source>
</reference>
<evidence type="ECO:0000313" key="2">
    <source>
        <dbReference type="Proteomes" id="UP000823046"/>
    </source>
</evidence>
<evidence type="ECO:0000313" key="1">
    <source>
        <dbReference type="EMBL" id="KAF8817758.1"/>
    </source>
</evidence>
<proteinExistence type="predicted"/>
<keyword evidence="2" id="KW-1185">Reference proteome</keyword>
<comment type="caution">
    <text evidence="1">The sequence shown here is derived from an EMBL/GenBank/DDBJ whole genome shotgun (WGS) entry which is preliminary data.</text>
</comment>
<dbReference type="Proteomes" id="UP000823046">
    <property type="component" value="Unassembled WGS sequence"/>
</dbReference>
<feature type="non-terminal residue" evidence="1">
    <location>
        <position position="289"/>
    </location>
</feature>
<dbReference type="EMBL" id="JADAQX010001531">
    <property type="protein sequence ID" value="KAF8817758.1"/>
    <property type="molecule type" value="Genomic_DNA"/>
</dbReference>
<gene>
    <name evidence="1" type="ORF">IE077_002001</name>
</gene>
<sequence length="289" mass="32816">MNRLNEATLLACKVINVSSSAAWSLFLIPLWRAILAQNSHVLADKLISTLRLVTLEDVSTRRLPSEIWEDLLDECTILMNSDFGEYVLRGLGEVKISSKHSHSPMAMEYFVTFRHAAFAQIISEKKEFSSDISDENFLILKTMKVQSPFLQLKASLNEEEIPWISGLQMRENDHVLLRPWDTSYSEALSWEHSFLGVITMIGKDFSDFQLNVRLASGEGLSRITSFEGLSIRIYFLSSSVTYYRMTQALRSLTMCPNFSLRPVSSYIFSPEMQFLLLCAYDAHAGAVAE</sequence>
<name>A0ABQ7J3T8_9APIC</name>